<dbReference type="Pfam" id="PF08281">
    <property type="entry name" value="Sigma70_r4_2"/>
    <property type="match status" value="1"/>
</dbReference>
<dbReference type="InterPro" id="IPR013249">
    <property type="entry name" value="RNA_pol_sigma70_r4_t2"/>
</dbReference>
<dbReference type="InterPro" id="IPR007627">
    <property type="entry name" value="RNA_pol_sigma70_r2"/>
</dbReference>
<evidence type="ECO:0000256" key="3">
    <source>
        <dbReference type="ARBA" id="ARBA00023082"/>
    </source>
</evidence>
<protein>
    <submittedName>
        <fullName evidence="7">Sigma-70 family RNA polymerase sigma factor</fullName>
    </submittedName>
</protein>
<keyword evidence="3" id="KW-0731">Sigma factor</keyword>
<dbReference type="InterPro" id="IPR036388">
    <property type="entry name" value="WH-like_DNA-bd_sf"/>
</dbReference>
<keyword evidence="4" id="KW-0804">Transcription</keyword>
<dbReference type="InterPro" id="IPR014284">
    <property type="entry name" value="RNA_pol_sigma-70_dom"/>
</dbReference>
<feature type="domain" description="RNA polymerase sigma factor 70 region 4 type 2" evidence="6">
    <location>
        <begin position="124"/>
        <end position="176"/>
    </location>
</feature>
<evidence type="ECO:0000256" key="1">
    <source>
        <dbReference type="ARBA" id="ARBA00010641"/>
    </source>
</evidence>
<dbReference type="SUPFAM" id="SSF88946">
    <property type="entry name" value="Sigma2 domain of RNA polymerase sigma factors"/>
    <property type="match status" value="1"/>
</dbReference>
<feature type="domain" description="RNA polymerase sigma-70 region 2" evidence="5">
    <location>
        <begin position="28"/>
        <end position="95"/>
    </location>
</feature>
<dbReference type="EMBL" id="JBHUIP010000004">
    <property type="protein sequence ID" value="MFD2262331.1"/>
    <property type="molecule type" value="Genomic_DNA"/>
</dbReference>
<dbReference type="InterPro" id="IPR039425">
    <property type="entry name" value="RNA_pol_sigma-70-like"/>
</dbReference>
<dbReference type="Gene3D" id="1.10.10.10">
    <property type="entry name" value="Winged helix-like DNA-binding domain superfamily/Winged helix DNA-binding domain"/>
    <property type="match status" value="1"/>
</dbReference>
<dbReference type="CDD" id="cd06171">
    <property type="entry name" value="Sigma70_r4"/>
    <property type="match status" value="1"/>
</dbReference>
<dbReference type="PANTHER" id="PTHR43133:SF62">
    <property type="entry name" value="RNA POLYMERASE SIGMA FACTOR SIGZ"/>
    <property type="match status" value="1"/>
</dbReference>
<dbReference type="Proteomes" id="UP001597295">
    <property type="component" value="Unassembled WGS sequence"/>
</dbReference>
<dbReference type="PANTHER" id="PTHR43133">
    <property type="entry name" value="RNA POLYMERASE ECF-TYPE SIGMA FACTO"/>
    <property type="match status" value="1"/>
</dbReference>
<comment type="similarity">
    <text evidence="1">Belongs to the sigma-70 factor family. ECF subfamily.</text>
</comment>
<evidence type="ECO:0000313" key="8">
    <source>
        <dbReference type="Proteomes" id="UP001597295"/>
    </source>
</evidence>
<dbReference type="Pfam" id="PF04542">
    <property type="entry name" value="Sigma70_r2"/>
    <property type="match status" value="1"/>
</dbReference>
<evidence type="ECO:0000313" key="7">
    <source>
        <dbReference type="EMBL" id="MFD2262331.1"/>
    </source>
</evidence>
<name>A0ABW5DP89_9PROT</name>
<evidence type="ECO:0000256" key="2">
    <source>
        <dbReference type="ARBA" id="ARBA00023015"/>
    </source>
</evidence>
<dbReference type="InterPro" id="IPR013324">
    <property type="entry name" value="RNA_pol_sigma_r3/r4-like"/>
</dbReference>
<sequence>MPDSPTLELDRLLQAVSSNDRRAFEDTYKAVAPRLYGLALRITRRRESAEETVQDVFVKLWSGSARFDAERGSGFGWLATLTRNRALDILARDGRTDALPPELLDRPDPSESALDQLGRTQDGERLQACLAGLPDNQRQAILAAFFDGFTHEELATRFETPLGTVKSWVRRGLMRLKGCLGAWIS</sequence>
<evidence type="ECO:0000259" key="5">
    <source>
        <dbReference type="Pfam" id="PF04542"/>
    </source>
</evidence>
<proteinExistence type="inferred from homology"/>
<comment type="caution">
    <text evidence="7">The sequence shown here is derived from an EMBL/GenBank/DDBJ whole genome shotgun (WGS) entry which is preliminary data.</text>
</comment>
<evidence type="ECO:0000256" key="4">
    <source>
        <dbReference type="ARBA" id="ARBA00023163"/>
    </source>
</evidence>
<dbReference type="InterPro" id="IPR013325">
    <property type="entry name" value="RNA_pol_sigma_r2"/>
</dbReference>
<reference evidence="8" key="1">
    <citation type="journal article" date="2019" name="Int. J. Syst. Evol. Microbiol.">
        <title>The Global Catalogue of Microorganisms (GCM) 10K type strain sequencing project: providing services to taxonomists for standard genome sequencing and annotation.</title>
        <authorList>
            <consortium name="The Broad Institute Genomics Platform"/>
            <consortium name="The Broad Institute Genome Sequencing Center for Infectious Disease"/>
            <person name="Wu L."/>
            <person name="Ma J."/>
        </authorList>
    </citation>
    <scope>NUCLEOTIDE SEQUENCE [LARGE SCALE GENOMIC DNA]</scope>
    <source>
        <strain evidence="8">CGMCC 1.19062</strain>
    </source>
</reference>
<dbReference type="RefSeq" id="WP_379875279.1">
    <property type="nucleotide sequence ID" value="NZ_JBHUIP010000004.1"/>
</dbReference>
<dbReference type="NCBIfam" id="TIGR02937">
    <property type="entry name" value="sigma70-ECF"/>
    <property type="match status" value="1"/>
</dbReference>
<evidence type="ECO:0000259" key="6">
    <source>
        <dbReference type="Pfam" id="PF08281"/>
    </source>
</evidence>
<gene>
    <name evidence="7" type="ORF">ACFSM5_05480</name>
</gene>
<dbReference type="Gene3D" id="1.10.1740.10">
    <property type="match status" value="1"/>
</dbReference>
<keyword evidence="8" id="KW-1185">Reference proteome</keyword>
<keyword evidence="2" id="KW-0805">Transcription regulation</keyword>
<organism evidence="7 8">
    <name type="scientific">Lacibacterium aquatile</name>
    <dbReference type="NCBI Taxonomy" id="1168082"/>
    <lineage>
        <taxon>Bacteria</taxon>
        <taxon>Pseudomonadati</taxon>
        <taxon>Pseudomonadota</taxon>
        <taxon>Alphaproteobacteria</taxon>
        <taxon>Rhodospirillales</taxon>
        <taxon>Rhodospirillaceae</taxon>
    </lineage>
</organism>
<accession>A0ABW5DP89</accession>
<dbReference type="SUPFAM" id="SSF88659">
    <property type="entry name" value="Sigma3 and sigma4 domains of RNA polymerase sigma factors"/>
    <property type="match status" value="1"/>
</dbReference>